<keyword evidence="5" id="KW-0326">Glycosidase</keyword>
<evidence type="ECO:0000259" key="9">
    <source>
        <dbReference type="Pfam" id="PF02838"/>
    </source>
</evidence>
<comment type="catalytic activity">
    <reaction evidence="1">
        <text>Hydrolysis of terminal non-reducing N-acetyl-D-hexosamine residues in N-acetyl-beta-D-hexosaminides.</text>
        <dbReference type="EC" id="3.2.1.52"/>
    </reaction>
</comment>
<dbReference type="PRINTS" id="PR00738">
    <property type="entry name" value="GLHYDRLASE20"/>
</dbReference>
<dbReference type="EC" id="3.2.1.52" evidence="3"/>
<evidence type="ECO:0000256" key="3">
    <source>
        <dbReference type="ARBA" id="ARBA00012663"/>
    </source>
</evidence>
<dbReference type="InterPro" id="IPR017853">
    <property type="entry name" value="GH"/>
</dbReference>
<gene>
    <name evidence="10" type="ORF">G1H10_09295</name>
</gene>
<dbReference type="PANTHER" id="PTHR22600">
    <property type="entry name" value="BETA-HEXOSAMINIDASE"/>
    <property type="match status" value="1"/>
</dbReference>
<evidence type="ECO:0000313" key="11">
    <source>
        <dbReference type="Proteomes" id="UP000475214"/>
    </source>
</evidence>
<feature type="domain" description="Glycoside hydrolase family 20 catalytic" evidence="8">
    <location>
        <begin position="141"/>
        <end position="489"/>
    </location>
</feature>
<feature type="active site" description="Proton donor" evidence="6">
    <location>
        <position position="316"/>
    </location>
</feature>
<evidence type="ECO:0000256" key="6">
    <source>
        <dbReference type="PIRSR" id="PIRSR625705-1"/>
    </source>
</evidence>
<name>A0A6L9S5V0_9ACTN</name>
<dbReference type="InterPro" id="IPR015882">
    <property type="entry name" value="HEX_bac_N"/>
</dbReference>
<dbReference type="PANTHER" id="PTHR22600:SF57">
    <property type="entry name" value="BETA-N-ACETYLHEXOSAMINIDASE"/>
    <property type="match status" value="1"/>
</dbReference>
<dbReference type="GO" id="GO:0030203">
    <property type="term" value="P:glycosaminoglycan metabolic process"/>
    <property type="evidence" value="ECO:0007669"/>
    <property type="project" value="TreeGrafter"/>
</dbReference>
<dbReference type="SUPFAM" id="SSF51445">
    <property type="entry name" value="(Trans)glycosidases"/>
    <property type="match status" value="1"/>
</dbReference>
<dbReference type="RefSeq" id="WP_163735940.1">
    <property type="nucleotide sequence ID" value="NZ_JAAGOA010000005.1"/>
</dbReference>
<evidence type="ECO:0000259" key="8">
    <source>
        <dbReference type="Pfam" id="PF00728"/>
    </source>
</evidence>
<dbReference type="GO" id="GO:0016020">
    <property type="term" value="C:membrane"/>
    <property type="evidence" value="ECO:0007669"/>
    <property type="project" value="TreeGrafter"/>
</dbReference>
<dbReference type="AlphaFoldDB" id="A0A6L9S5V0"/>
<dbReference type="Gene3D" id="3.30.379.10">
    <property type="entry name" value="Chitobiase/beta-hexosaminidase domain 2-like"/>
    <property type="match status" value="1"/>
</dbReference>
<evidence type="ECO:0000256" key="7">
    <source>
        <dbReference type="SAM" id="MobiDB-lite"/>
    </source>
</evidence>
<evidence type="ECO:0000256" key="5">
    <source>
        <dbReference type="ARBA" id="ARBA00023295"/>
    </source>
</evidence>
<comment type="caution">
    <text evidence="10">The sequence shown here is derived from an EMBL/GenBank/DDBJ whole genome shotgun (WGS) entry which is preliminary data.</text>
</comment>
<dbReference type="Gene3D" id="3.20.20.80">
    <property type="entry name" value="Glycosidases"/>
    <property type="match status" value="1"/>
</dbReference>
<keyword evidence="4" id="KW-0378">Hydrolase</keyword>
<dbReference type="Pfam" id="PF00728">
    <property type="entry name" value="Glyco_hydro_20"/>
    <property type="match status" value="1"/>
</dbReference>
<feature type="region of interest" description="Disordered" evidence="7">
    <location>
        <begin position="514"/>
        <end position="539"/>
    </location>
</feature>
<dbReference type="GO" id="GO:0004563">
    <property type="term" value="F:beta-N-acetylhexosaminidase activity"/>
    <property type="evidence" value="ECO:0007669"/>
    <property type="project" value="UniProtKB-EC"/>
</dbReference>
<reference evidence="10 11" key="1">
    <citation type="submission" date="2020-02" db="EMBL/GenBank/DDBJ databases">
        <authorList>
            <person name="Li X.-J."/>
            <person name="Han X.-M."/>
        </authorList>
    </citation>
    <scope>NUCLEOTIDE SEQUENCE [LARGE SCALE GENOMIC DNA]</scope>
    <source>
        <strain evidence="10 11">CCTCC AB 2017055</strain>
    </source>
</reference>
<sequence length="539" mass="58359">MPLDLIPQPRSVVQRPGTFAVRSGLSIAAEGDAVGPAWLLHDVLRAAAGIAAPVLPHDATAAIRFQLSGAGTAEFPSPAAERYRLDVTEDAVTVSASHPSGLVRAVQTIRQLLPADGLRAAPVAGVPVQLPCVTIDDEPHFGWRGVMLDVARHFQPKDFLLRLIDLAALHQLNVVHLHLTDDQGWRLEVPGWPRLTEVGSWRPETVVGHAASGQGFDGTPHGGYYTAADLKEVVAYAAARHITVVPEIDMPGHVRSVLAAYPELGNTDTVHPVATTFGIFPEVLAPTDEALRFARDVFDVVTEIFDAPYIHIGGDECPRSEWRESAQAKARADELGLDSTDRLQSWFTASFADHLRAKGRRVIGWDEILEDGGAPRDAVISVWREFATAAKALAAGHDVIVAPQKAVYLDWYESDGPDEPLHIHGHLPLETIAEFDPAPSGAPEMDAAGSGTVLGVQAQLWTEYLPTPRHVEYAAFPRLAAVADMAWSGLDARREHPIATRLATHVTRLDALGVNYRPTEGPHPWQRGGTGPRARFDRA</sequence>
<dbReference type="GO" id="GO:0005975">
    <property type="term" value="P:carbohydrate metabolic process"/>
    <property type="evidence" value="ECO:0007669"/>
    <property type="project" value="InterPro"/>
</dbReference>
<evidence type="ECO:0000256" key="2">
    <source>
        <dbReference type="ARBA" id="ARBA00006285"/>
    </source>
</evidence>
<proteinExistence type="inferred from homology"/>
<evidence type="ECO:0000313" key="10">
    <source>
        <dbReference type="EMBL" id="NEE00363.1"/>
    </source>
</evidence>
<accession>A0A6L9S5V0</accession>
<dbReference type="CDD" id="cd06563">
    <property type="entry name" value="GH20_chitobiase-like"/>
    <property type="match status" value="1"/>
</dbReference>
<dbReference type="SUPFAM" id="SSF55545">
    <property type="entry name" value="beta-N-acetylhexosaminidase-like domain"/>
    <property type="match status" value="1"/>
</dbReference>
<dbReference type="InterPro" id="IPR029018">
    <property type="entry name" value="Hex-like_dom2"/>
</dbReference>
<comment type="similarity">
    <text evidence="2">Belongs to the glycosyl hydrolase 20 family.</text>
</comment>
<dbReference type="Proteomes" id="UP000475214">
    <property type="component" value="Unassembled WGS sequence"/>
</dbReference>
<dbReference type="InterPro" id="IPR025705">
    <property type="entry name" value="Beta_hexosaminidase_sua/sub"/>
</dbReference>
<evidence type="ECO:0000256" key="1">
    <source>
        <dbReference type="ARBA" id="ARBA00001231"/>
    </source>
</evidence>
<protein>
    <recommendedName>
        <fullName evidence="3">beta-N-acetylhexosaminidase</fullName>
        <ecNumber evidence="3">3.2.1.52</ecNumber>
    </recommendedName>
</protein>
<dbReference type="EMBL" id="JAAGOA010000005">
    <property type="protein sequence ID" value="NEE00363.1"/>
    <property type="molecule type" value="Genomic_DNA"/>
</dbReference>
<dbReference type="InterPro" id="IPR015883">
    <property type="entry name" value="Glyco_hydro_20_cat"/>
</dbReference>
<evidence type="ECO:0000256" key="4">
    <source>
        <dbReference type="ARBA" id="ARBA00022801"/>
    </source>
</evidence>
<feature type="domain" description="Beta-hexosaminidase bacterial type N-terminal" evidence="9">
    <location>
        <begin position="4"/>
        <end position="137"/>
    </location>
</feature>
<dbReference type="PIRSF" id="PIRSF001093">
    <property type="entry name" value="B-hxosamndse_ab_euk"/>
    <property type="match status" value="1"/>
</dbReference>
<organism evidence="10 11">
    <name type="scientific">Phytoactinopolyspora halotolerans</name>
    <dbReference type="NCBI Taxonomy" id="1981512"/>
    <lineage>
        <taxon>Bacteria</taxon>
        <taxon>Bacillati</taxon>
        <taxon>Actinomycetota</taxon>
        <taxon>Actinomycetes</taxon>
        <taxon>Jiangellales</taxon>
        <taxon>Jiangellaceae</taxon>
        <taxon>Phytoactinopolyspora</taxon>
    </lineage>
</organism>
<dbReference type="Pfam" id="PF02838">
    <property type="entry name" value="Glyco_hydro_20b"/>
    <property type="match status" value="1"/>
</dbReference>
<keyword evidence="11" id="KW-1185">Reference proteome</keyword>